<gene>
    <name evidence="1" type="ORF">KFL_010390040</name>
</gene>
<organism evidence="1 2">
    <name type="scientific">Klebsormidium nitens</name>
    <name type="common">Green alga</name>
    <name type="synonym">Ulothrix nitens</name>
    <dbReference type="NCBI Taxonomy" id="105231"/>
    <lineage>
        <taxon>Eukaryota</taxon>
        <taxon>Viridiplantae</taxon>
        <taxon>Streptophyta</taxon>
        <taxon>Klebsormidiophyceae</taxon>
        <taxon>Klebsormidiales</taxon>
        <taxon>Klebsormidiaceae</taxon>
        <taxon>Klebsormidium</taxon>
    </lineage>
</organism>
<dbReference type="EMBL" id="DF237988">
    <property type="protein sequence ID" value="GAQ92523.1"/>
    <property type="molecule type" value="Genomic_DNA"/>
</dbReference>
<protein>
    <submittedName>
        <fullName evidence="1">Uncharacterized protein</fullName>
    </submittedName>
</protein>
<dbReference type="Proteomes" id="UP000054558">
    <property type="component" value="Unassembled WGS sequence"/>
</dbReference>
<reference evidence="1 2" key="1">
    <citation type="journal article" date="2014" name="Nat. Commun.">
        <title>Klebsormidium flaccidum genome reveals primary factors for plant terrestrial adaptation.</title>
        <authorList>
            <person name="Hori K."/>
            <person name="Maruyama F."/>
            <person name="Fujisawa T."/>
            <person name="Togashi T."/>
            <person name="Yamamoto N."/>
            <person name="Seo M."/>
            <person name="Sato S."/>
            <person name="Yamada T."/>
            <person name="Mori H."/>
            <person name="Tajima N."/>
            <person name="Moriyama T."/>
            <person name="Ikeuchi M."/>
            <person name="Watanabe M."/>
            <person name="Wada H."/>
            <person name="Kobayashi K."/>
            <person name="Saito M."/>
            <person name="Masuda T."/>
            <person name="Sasaki-Sekimoto Y."/>
            <person name="Mashiguchi K."/>
            <person name="Awai K."/>
            <person name="Shimojima M."/>
            <person name="Masuda S."/>
            <person name="Iwai M."/>
            <person name="Nobusawa T."/>
            <person name="Narise T."/>
            <person name="Kondo S."/>
            <person name="Saito H."/>
            <person name="Sato R."/>
            <person name="Murakawa M."/>
            <person name="Ihara Y."/>
            <person name="Oshima-Yamada Y."/>
            <person name="Ohtaka K."/>
            <person name="Satoh M."/>
            <person name="Sonobe K."/>
            <person name="Ishii M."/>
            <person name="Ohtani R."/>
            <person name="Kanamori-Sato M."/>
            <person name="Honoki R."/>
            <person name="Miyazaki D."/>
            <person name="Mochizuki H."/>
            <person name="Umetsu J."/>
            <person name="Higashi K."/>
            <person name="Shibata D."/>
            <person name="Kamiya Y."/>
            <person name="Sato N."/>
            <person name="Nakamura Y."/>
            <person name="Tabata S."/>
            <person name="Ida S."/>
            <person name="Kurokawa K."/>
            <person name="Ohta H."/>
        </authorList>
    </citation>
    <scope>NUCLEOTIDE SEQUENCE [LARGE SCALE GENOMIC DNA]</scope>
    <source>
        <strain evidence="1 2">NIES-2285</strain>
    </source>
</reference>
<dbReference type="AlphaFoldDB" id="A0A1Y1IPE3"/>
<accession>A0A1Y1IPE3</accession>
<sequence>MAVQQQKMLLFPYLSIDSDCLQQLLGDETSLQPEMPSSMGQQQASNRNVGLSATVPYGVNLFGNRYRPRSRRYRSRSRSPARQLTLDLGVNSNISDASTRPLLERIVAMLHDLPEEDLEGVERIIVATIGSFCG</sequence>
<name>A0A1Y1IPE3_KLENI</name>
<evidence type="ECO:0000313" key="2">
    <source>
        <dbReference type="Proteomes" id="UP000054558"/>
    </source>
</evidence>
<evidence type="ECO:0000313" key="1">
    <source>
        <dbReference type="EMBL" id="GAQ92523.1"/>
    </source>
</evidence>
<keyword evidence="2" id="KW-1185">Reference proteome</keyword>
<proteinExistence type="predicted"/>